<dbReference type="EMBL" id="HBUE01011305">
    <property type="protein sequence ID" value="CAG6448539.1"/>
    <property type="molecule type" value="Transcribed_RNA"/>
</dbReference>
<protein>
    <submittedName>
        <fullName evidence="1">(northern house mosquito) hypothetical protein</fullName>
    </submittedName>
</protein>
<dbReference type="AlphaFoldDB" id="A0A8D8A1G6"/>
<accession>A0A8D8A1G6</accession>
<proteinExistence type="predicted"/>
<sequence>MTTSTLFARFNYSNKHEPYFFLERLEWLTNVMSLENNSLSCVMYAVNQRGSSIGVVIPNFEIGHIHPFQSGKFHRFSQSVEFIGRVESVGQLIRQILSLEKHHLNSVPS</sequence>
<reference evidence="1" key="1">
    <citation type="submission" date="2021-05" db="EMBL/GenBank/DDBJ databases">
        <authorList>
            <person name="Alioto T."/>
            <person name="Alioto T."/>
            <person name="Gomez Garrido J."/>
        </authorList>
    </citation>
    <scope>NUCLEOTIDE SEQUENCE</scope>
</reference>
<organism evidence="1">
    <name type="scientific">Culex pipiens</name>
    <name type="common">House mosquito</name>
    <dbReference type="NCBI Taxonomy" id="7175"/>
    <lineage>
        <taxon>Eukaryota</taxon>
        <taxon>Metazoa</taxon>
        <taxon>Ecdysozoa</taxon>
        <taxon>Arthropoda</taxon>
        <taxon>Hexapoda</taxon>
        <taxon>Insecta</taxon>
        <taxon>Pterygota</taxon>
        <taxon>Neoptera</taxon>
        <taxon>Endopterygota</taxon>
        <taxon>Diptera</taxon>
        <taxon>Nematocera</taxon>
        <taxon>Culicoidea</taxon>
        <taxon>Culicidae</taxon>
        <taxon>Culicinae</taxon>
        <taxon>Culicini</taxon>
        <taxon>Culex</taxon>
        <taxon>Culex</taxon>
    </lineage>
</organism>
<name>A0A8D8A1G6_CULPI</name>
<evidence type="ECO:0000313" key="1">
    <source>
        <dbReference type="EMBL" id="CAG6448539.1"/>
    </source>
</evidence>